<keyword evidence="1" id="KW-0472">Membrane</keyword>
<comment type="caution">
    <text evidence="2">The sequence shown here is derived from an EMBL/GenBank/DDBJ whole genome shotgun (WGS) entry which is preliminary data.</text>
</comment>
<evidence type="ECO:0000313" key="2">
    <source>
        <dbReference type="EMBL" id="GAA0875774.1"/>
    </source>
</evidence>
<dbReference type="Proteomes" id="UP001501126">
    <property type="component" value="Unassembled WGS sequence"/>
</dbReference>
<reference evidence="3" key="1">
    <citation type="journal article" date="2019" name="Int. J. Syst. Evol. Microbiol.">
        <title>The Global Catalogue of Microorganisms (GCM) 10K type strain sequencing project: providing services to taxonomists for standard genome sequencing and annotation.</title>
        <authorList>
            <consortium name="The Broad Institute Genomics Platform"/>
            <consortium name="The Broad Institute Genome Sequencing Center for Infectious Disease"/>
            <person name="Wu L."/>
            <person name="Ma J."/>
        </authorList>
    </citation>
    <scope>NUCLEOTIDE SEQUENCE [LARGE SCALE GENOMIC DNA]</scope>
    <source>
        <strain evidence="3">JCM 16083</strain>
    </source>
</reference>
<keyword evidence="3" id="KW-1185">Reference proteome</keyword>
<accession>A0ABP3Y4Z4</accession>
<feature type="transmembrane region" description="Helical" evidence="1">
    <location>
        <begin position="68"/>
        <end position="88"/>
    </location>
</feature>
<keyword evidence="1" id="KW-1133">Transmembrane helix</keyword>
<protein>
    <submittedName>
        <fullName evidence="2">Uncharacterized protein</fullName>
    </submittedName>
</protein>
<keyword evidence="1" id="KW-0812">Transmembrane</keyword>
<sequence length="201" mass="23610">MLFGGIVQSVRNVLRDNHNLTLSGKGRKINLGEATVRKSEIRTPDASPEVIDGIRTKSKRTRVFQRRVLVGVTLASIVFFLIVVLPIFKKETVKAEHVNEERIRKQKQWEEKLTFFTEDARKWVAERHYDNAIIQYRNVLTMQVTDRRIWQEFIYVLVLNCSINEQNCREAEFYTIAYQSFPAELQEKRFLHQIEILTGTP</sequence>
<name>A0ABP3Y4Z4_9FLAO</name>
<proteinExistence type="predicted"/>
<organism evidence="2 3">
    <name type="scientific">Wandonia haliotis</name>
    <dbReference type="NCBI Taxonomy" id="574963"/>
    <lineage>
        <taxon>Bacteria</taxon>
        <taxon>Pseudomonadati</taxon>
        <taxon>Bacteroidota</taxon>
        <taxon>Flavobacteriia</taxon>
        <taxon>Flavobacteriales</taxon>
        <taxon>Crocinitomicaceae</taxon>
        <taxon>Wandonia</taxon>
    </lineage>
</organism>
<evidence type="ECO:0000313" key="3">
    <source>
        <dbReference type="Proteomes" id="UP001501126"/>
    </source>
</evidence>
<gene>
    <name evidence="2" type="ORF">GCM10009118_21830</name>
</gene>
<evidence type="ECO:0000256" key="1">
    <source>
        <dbReference type="SAM" id="Phobius"/>
    </source>
</evidence>
<dbReference type="RefSeq" id="WP_343787610.1">
    <property type="nucleotide sequence ID" value="NZ_BAAAFH010000011.1"/>
</dbReference>
<dbReference type="EMBL" id="BAAAFH010000011">
    <property type="protein sequence ID" value="GAA0875774.1"/>
    <property type="molecule type" value="Genomic_DNA"/>
</dbReference>